<comment type="caution">
    <text evidence="2">The sequence shown here is derived from an EMBL/GenBank/DDBJ whole genome shotgun (WGS) entry which is preliminary data.</text>
</comment>
<dbReference type="OrthoDB" id="3164835at2759"/>
<dbReference type="Proteomes" id="UP000714275">
    <property type="component" value="Unassembled WGS sequence"/>
</dbReference>
<evidence type="ECO:0000313" key="2">
    <source>
        <dbReference type="EMBL" id="KAG1774144.1"/>
    </source>
</evidence>
<protein>
    <recommendedName>
        <fullName evidence="1">BTB domain-containing protein</fullName>
    </recommendedName>
</protein>
<proteinExistence type="predicted"/>
<keyword evidence="3" id="KW-1185">Reference proteome</keyword>
<dbReference type="PROSITE" id="PS50097">
    <property type="entry name" value="BTB"/>
    <property type="match status" value="1"/>
</dbReference>
<dbReference type="InterPro" id="IPR000210">
    <property type="entry name" value="BTB/POZ_dom"/>
</dbReference>
<evidence type="ECO:0000313" key="3">
    <source>
        <dbReference type="Proteomes" id="UP000714275"/>
    </source>
</evidence>
<dbReference type="InterPro" id="IPR011333">
    <property type="entry name" value="SKP1/BTB/POZ_sf"/>
</dbReference>
<feature type="domain" description="BTB" evidence="1">
    <location>
        <begin position="65"/>
        <end position="141"/>
    </location>
</feature>
<evidence type="ECO:0000259" key="1">
    <source>
        <dbReference type="PROSITE" id="PS50097"/>
    </source>
</evidence>
<dbReference type="EMBL" id="JABBWD010000044">
    <property type="protein sequence ID" value="KAG1774144.1"/>
    <property type="molecule type" value="Genomic_DNA"/>
</dbReference>
<sequence>MPNAVVCAPTGNLPAHGQFDSLIFSEPLHHPTSTSHKFEVSFDHNRQWKPQWKLVLQPLFDHAKADVILRSADGVEFRIFMLFLSLASPIFEALFSLPQAPGGASDQEMKDGLAVIAVSEDSKTLDSFLRFCYPSTLAEDPSLDNLTEVLSVLAAARKYELELIERKVCQALANPKVLETEPLRCFAIARNARLKHETITAARHNLRQPLIPALFAEIHLITASDFLALLTYHKKCIIAVQALMKDLTWMTDHYGSLGGCGWLFNRTSNNHYNQYCCGQGTDNRFFPWSTAPLAWWTTYMQEMYELLQDSPSGDTVRAAADRTIHKVRSAGCGACPGRVNEAMTEFSNLLALKVEEAVAPIELEMDF</sequence>
<name>A0A9P6ZP19_9AGAM</name>
<dbReference type="Pfam" id="PF00651">
    <property type="entry name" value="BTB"/>
    <property type="match status" value="1"/>
</dbReference>
<reference evidence="2" key="1">
    <citation type="journal article" date="2020" name="New Phytol.">
        <title>Comparative genomics reveals dynamic genome evolution in host specialist ectomycorrhizal fungi.</title>
        <authorList>
            <person name="Lofgren L.A."/>
            <person name="Nguyen N.H."/>
            <person name="Vilgalys R."/>
            <person name="Ruytinx J."/>
            <person name="Liao H.L."/>
            <person name="Branco S."/>
            <person name="Kuo A."/>
            <person name="LaButti K."/>
            <person name="Lipzen A."/>
            <person name="Andreopoulos W."/>
            <person name="Pangilinan J."/>
            <person name="Riley R."/>
            <person name="Hundley H."/>
            <person name="Na H."/>
            <person name="Barry K."/>
            <person name="Grigoriev I.V."/>
            <person name="Stajich J.E."/>
            <person name="Kennedy P.G."/>
        </authorList>
    </citation>
    <scope>NUCLEOTIDE SEQUENCE</scope>
    <source>
        <strain evidence="2">DOB743</strain>
    </source>
</reference>
<organism evidence="2 3">
    <name type="scientific">Suillus placidus</name>
    <dbReference type="NCBI Taxonomy" id="48579"/>
    <lineage>
        <taxon>Eukaryota</taxon>
        <taxon>Fungi</taxon>
        <taxon>Dikarya</taxon>
        <taxon>Basidiomycota</taxon>
        <taxon>Agaricomycotina</taxon>
        <taxon>Agaricomycetes</taxon>
        <taxon>Agaricomycetidae</taxon>
        <taxon>Boletales</taxon>
        <taxon>Suillineae</taxon>
        <taxon>Suillaceae</taxon>
        <taxon>Suillus</taxon>
    </lineage>
</organism>
<dbReference type="SMART" id="SM00225">
    <property type="entry name" value="BTB"/>
    <property type="match status" value="1"/>
</dbReference>
<dbReference type="CDD" id="cd18186">
    <property type="entry name" value="BTB_POZ_ZBTB_KLHL-like"/>
    <property type="match status" value="1"/>
</dbReference>
<gene>
    <name evidence="2" type="ORF">EV702DRAFT_1242119</name>
</gene>
<accession>A0A9P6ZP19</accession>
<dbReference type="SUPFAM" id="SSF54695">
    <property type="entry name" value="POZ domain"/>
    <property type="match status" value="1"/>
</dbReference>
<dbReference type="Gene3D" id="3.30.710.10">
    <property type="entry name" value="Potassium Channel Kv1.1, Chain A"/>
    <property type="match status" value="1"/>
</dbReference>
<dbReference type="AlphaFoldDB" id="A0A9P6ZP19"/>